<dbReference type="PANTHER" id="PTHR43049:SF1">
    <property type="entry name" value="EARLY ENDOSOME ANTIGEN"/>
    <property type="match status" value="1"/>
</dbReference>
<comment type="caution">
    <text evidence="3">The sequence shown here is derived from an EMBL/GenBank/DDBJ whole genome shotgun (WGS) entry which is preliminary data.</text>
</comment>
<reference evidence="3 4" key="1">
    <citation type="submission" date="2024-02" db="EMBL/GenBank/DDBJ databases">
        <title>Chromosome-scale genome assembly of the rough periwinkle Littorina saxatilis.</title>
        <authorList>
            <person name="De Jode A."/>
            <person name="Faria R."/>
            <person name="Formenti G."/>
            <person name="Sims Y."/>
            <person name="Smith T.P."/>
            <person name="Tracey A."/>
            <person name="Wood J.M.D."/>
            <person name="Zagrodzka Z.B."/>
            <person name="Johannesson K."/>
            <person name="Butlin R.K."/>
            <person name="Leder E.H."/>
        </authorList>
    </citation>
    <scope>NUCLEOTIDE SEQUENCE [LARGE SCALE GENOMIC DNA]</scope>
    <source>
        <strain evidence="3">Snail1</strain>
        <tissue evidence="3">Muscle</tissue>
    </source>
</reference>
<sequence>MASSLKRTGPTTRLQLQSIYSHLQKTADVVKRMQDFIRESSRPVIPEHMPAREDKLRNMLKEYKEHESHTLGLQQEVERAMGNCPKEDLKKLSEYHTKLFKMETFAKIGDMLVARAAVYEEWRTHSEGHNASKAQLQEIRDRLSTSDVQTEEVFHMMAEVQVLLGKRREEATSLSVRMKSRQLCIKDPLTKRCNSLQDNIQELEGLSGELESMAQTALPPVLRTLGTPAGYRHDSPERLLRRSPSARGSRKHRDGRIFRVTLRISDVADDIEIALCRLASPSSSGSSGLVHAGSAHTEHHSAHTEHHSAPHQHADSADSSQNSEPSVSCQSQEEDTPAAVNTPSSQQHSTSGTGAHCPLNIGHVNKVAITVHESVREDSPRLPEEDDSVFDSNSLPVSPTSRLPGLPVNIGRADTVAINMTNATARFDWSETSKETSQQQQQDKGRIRKIQDDIRRLSQKIETDIENRTDRHTELISQMDQLVKDRQKEEEHLRKLTEKECVVIYYLRPKEEDVKTLRDRHTSLQDKELTILADALYKRFTIRLLAISQDFVFFLDVPHTQAQALITNLSAILEMIQEILLKDFDLTVAWQPLSVCNPWDVWRMGMHQQQQHQQQQQQQQQKGSRKNNEGDNWRRKTTNVQCTIQRLEALLRQEQQQIQTKETQIQTKENQIQTKETQIRTKETQIQALQSKVSENAEQQFTVEKEKKEGALKDELIQELQSRLADMKDLQVHLEREQENVAASHCLIQELKARLQEAASVQAQQCKERDEERREKNKEVGKFIQLIKDLDGRNAKLEKQLQEERDARQQLEEGEKRKALYN</sequence>
<keyword evidence="1" id="KW-0175">Coiled coil</keyword>
<feature type="compositionally biased region" description="Polar residues" evidence="2">
    <location>
        <begin position="317"/>
        <end position="331"/>
    </location>
</feature>
<dbReference type="Proteomes" id="UP001374579">
    <property type="component" value="Unassembled WGS sequence"/>
</dbReference>
<feature type="compositionally biased region" description="Polar residues" evidence="2">
    <location>
        <begin position="390"/>
        <end position="401"/>
    </location>
</feature>
<evidence type="ECO:0000313" key="4">
    <source>
        <dbReference type="Proteomes" id="UP001374579"/>
    </source>
</evidence>
<feature type="coiled-coil region" evidence="1">
    <location>
        <begin position="447"/>
        <end position="499"/>
    </location>
</feature>
<name>A0AAN9B671_9CAEN</name>
<evidence type="ECO:0000256" key="2">
    <source>
        <dbReference type="SAM" id="MobiDB-lite"/>
    </source>
</evidence>
<dbReference type="PANTHER" id="PTHR43049">
    <property type="entry name" value="EARLY ENDOSOME ANTIGEN"/>
    <property type="match status" value="1"/>
</dbReference>
<proteinExistence type="predicted"/>
<feature type="coiled-coil region" evidence="1">
    <location>
        <begin position="637"/>
        <end position="692"/>
    </location>
</feature>
<feature type="region of interest" description="Disordered" evidence="2">
    <location>
        <begin position="800"/>
        <end position="822"/>
    </location>
</feature>
<feature type="compositionally biased region" description="Polar residues" evidence="2">
    <location>
        <begin position="339"/>
        <end position="353"/>
    </location>
</feature>
<feature type="compositionally biased region" description="Basic and acidic residues" evidence="2">
    <location>
        <begin position="231"/>
        <end position="240"/>
    </location>
</feature>
<keyword evidence="4" id="KW-1185">Reference proteome</keyword>
<gene>
    <name evidence="3" type="ORF">V1264_022709</name>
</gene>
<dbReference type="AlphaFoldDB" id="A0AAN9B671"/>
<feature type="compositionally biased region" description="Low complexity" evidence="2">
    <location>
        <begin position="280"/>
        <end position="295"/>
    </location>
</feature>
<feature type="region of interest" description="Disordered" evidence="2">
    <location>
        <begin position="223"/>
        <end position="253"/>
    </location>
</feature>
<feature type="compositionally biased region" description="Basic and acidic residues" evidence="2">
    <location>
        <begin position="296"/>
        <end position="316"/>
    </location>
</feature>
<dbReference type="EMBL" id="JBAMIC010000011">
    <property type="protein sequence ID" value="KAK7099622.1"/>
    <property type="molecule type" value="Genomic_DNA"/>
</dbReference>
<evidence type="ECO:0000256" key="1">
    <source>
        <dbReference type="SAM" id="Coils"/>
    </source>
</evidence>
<protein>
    <submittedName>
        <fullName evidence="3">Uncharacterized protein</fullName>
    </submittedName>
</protein>
<accession>A0AAN9B671</accession>
<evidence type="ECO:0000313" key="3">
    <source>
        <dbReference type="EMBL" id="KAK7099622.1"/>
    </source>
</evidence>
<feature type="compositionally biased region" description="Low complexity" evidence="2">
    <location>
        <begin position="607"/>
        <end position="621"/>
    </location>
</feature>
<feature type="region of interest" description="Disordered" evidence="2">
    <location>
        <begin position="280"/>
        <end position="359"/>
    </location>
</feature>
<organism evidence="3 4">
    <name type="scientific">Littorina saxatilis</name>
    <dbReference type="NCBI Taxonomy" id="31220"/>
    <lineage>
        <taxon>Eukaryota</taxon>
        <taxon>Metazoa</taxon>
        <taxon>Spiralia</taxon>
        <taxon>Lophotrochozoa</taxon>
        <taxon>Mollusca</taxon>
        <taxon>Gastropoda</taxon>
        <taxon>Caenogastropoda</taxon>
        <taxon>Littorinimorpha</taxon>
        <taxon>Littorinoidea</taxon>
        <taxon>Littorinidae</taxon>
        <taxon>Littorina</taxon>
    </lineage>
</organism>
<feature type="coiled-coil region" evidence="1">
    <location>
        <begin position="717"/>
        <end position="754"/>
    </location>
</feature>
<feature type="region of interest" description="Disordered" evidence="2">
    <location>
        <begin position="607"/>
        <end position="637"/>
    </location>
</feature>
<feature type="region of interest" description="Disordered" evidence="2">
    <location>
        <begin position="375"/>
        <end position="402"/>
    </location>
</feature>